<comment type="caution">
    <text evidence="1">The sequence shown here is derived from an EMBL/GenBank/DDBJ whole genome shotgun (WGS) entry which is preliminary data.</text>
</comment>
<dbReference type="Proteomes" id="UP000630142">
    <property type="component" value="Unassembled WGS sequence"/>
</dbReference>
<evidence type="ECO:0000313" key="1">
    <source>
        <dbReference type="EMBL" id="GHD21678.1"/>
    </source>
</evidence>
<dbReference type="InterPro" id="IPR036291">
    <property type="entry name" value="NAD(P)-bd_dom_sf"/>
</dbReference>
<keyword evidence="2" id="KW-1185">Reference proteome</keyword>
<dbReference type="AlphaFoldDB" id="A0A8J3GM35"/>
<dbReference type="SUPFAM" id="SSF51735">
    <property type="entry name" value="NAD(P)-binding Rossmann-fold domains"/>
    <property type="match status" value="1"/>
</dbReference>
<dbReference type="EMBL" id="BMZQ01000004">
    <property type="protein sequence ID" value="GHD21678.1"/>
    <property type="molecule type" value="Genomic_DNA"/>
</dbReference>
<proteinExistence type="predicted"/>
<organism evidence="1 2">
    <name type="scientific">Tianweitania populi</name>
    <dbReference type="NCBI Taxonomy" id="1607949"/>
    <lineage>
        <taxon>Bacteria</taxon>
        <taxon>Pseudomonadati</taxon>
        <taxon>Pseudomonadota</taxon>
        <taxon>Alphaproteobacteria</taxon>
        <taxon>Hyphomicrobiales</taxon>
        <taxon>Phyllobacteriaceae</taxon>
        <taxon>Tianweitania</taxon>
    </lineage>
</organism>
<gene>
    <name evidence="1" type="ORF">GCM10016234_35230</name>
</gene>
<protein>
    <submittedName>
        <fullName evidence="1">Uncharacterized protein</fullName>
    </submittedName>
</protein>
<dbReference type="RefSeq" id="WP_189506532.1">
    <property type="nucleotide sequence ID" value="NZ_BMZQ01000004.1"/>
</dbReference>
<reference evidence="1" key="2">
    <citation type="submission" date="2020-09" db="EMBL/GenBank/DDBJ databases">
        <authorList>
            <person name="Sun Q."/>
            <person name="Kim S."/>
        </authorList>
    </citation>
    <scope>NUCLEOTIDE SEQUENCE</scope>
    <source>
        <strain evidence="1">KCTC 42249</strain>
    </source>
</reference>
<sequence>MNDSNHLHKADLLDAREALEAFEGSEIVYLTAGLPMDLKLWVEQWPVNMKNVFDACADHGTRLGSETSKSTIILNNAITASKSSRIF</sequence>
<reference evidence="1" key="1">
    <citation type="journal article" date="2014" name="Int. J. Syst. Evol. Microbiol.">
        <title>Complete genome sequence of Corynebacterium casei LMG S-19264T (=DSM 44701T), isolated from a smear-ripened cheese.</title>
        <authorList>
            <consortium name="US DOE Joint Genome Institute (JGI-PGF)"/>
            <person name="Walter F."/>
            <person name="Albersmeier A."/>
            <person name="Kalinowski J."/>
            <person name="Ruckert C."/>
        </authorList>
    </citation>
    <scope>NUCLEOTIDE SEQUENCE</scope>
    <source>
        <strain evidence="1">KCTC 42249</strain>
    </source>
</reference>
<name>A0A8J3GM35_9HYPH</name>
<evidence type="ECO:0000313" key="2">
    <source>
        <dbReference type="Proteomes" id="UP000630142"/>
    </source>
</evidence>
<accession>A0A8J3GM35</accession>